<dbReference type="AlphaFoldDB" id="A0A834MIX0"/>
<organism evidence="1 2">
    <name type="scientific">Rhynchophorus ferrugineus</name>
    <name type="common">Red palm weevil</name>
    <name type="synonym">Curculio ferrugineus</name>
    <dbReference type="NCBI Taxonomy" id="354439"/>
    <lineage>
        <taxon>Eukaryota</taxon>
        <taxon>Metazoa</taxon>
        <taxon>Ecdysozoa</taxon>
        <taxon>Arthropoda</taxon>
        <taxon>Hexapoda</taxon>
        <taxon>Insecta</taxon>
        <taxon>Pterygota</taxon>
        <taxon>Neoptera</taxon>
        <taxon>Endopterygota</taxon>
        <taxon>Coleoptera</taxon>
        <taxon>Polyphaga</taxon>
        <taxon>Cucujiformia</taxon>
        <taxon>Curculionidae</taxon>
        <taxon>Dryophthorinae</taxon>
        <taxon>Rhynchophorus</taxon>
    </lineage>
</organism>
<dbReference type="EMBL" id="JAACXV010000052">
    <property type="protein sequence ID" value="KAF7285508.1"/>
    <property type="molecule type" value="Genomic_DNA"/>
</dbReference>
<comment type="caution">
    <text evidence="1">The sequence shown here is derived from an EMBL/GenBank/DDBJ whole genome shotgun (WGS) entry which is preliminary data.</text>
</comment>
<evidence type="ECO:0000313" key="1">
    <source>
        <dbReference type="EMBL" id="KAF7285508.1"/>
    </source>
</evidence>
<reference evidence="1" key="1">
    <citation type="submission" date="2020-08" db="EMBL/GenBank/DDBJ databases">
        <title>Genome sequencing and assembly of the red palm weevil Rhynchophorus ferrugineus.</title>
        <authorList>
            <person name="Dias G.B."/>
            <person name="Bergman C.M."/>
            <person name="Manee M."/>
        </authorList>
    </citation>
    <scope>NUCLEOTIDE SEQUENCE</scope>
    <source>
        <strain evidence="1">AA-2017</strain>
        <tissue evidence="1">Whole larva</tissue>
    </source>
</reference>
<dbReference type="Proteomes" id="UP000625711">
    <property type="component" value="Unassembled WGS sequence"/>
</dbReference>
<protein>
    <submittedName>
        <fullName evidence="1">Uncharacterized protein</fullName>
    </submittedName>
</protein>
<sequence>MSTEDGECSGRLKEMHESPRAAAFPVLPRRRLDELLTLREVAGWEVALHDNEKPRTDLFFSPESCDLLWYEVRQSSK</sequence>
<name>A0A834MIX0_RHYFE</name>
<gene>
    <name evidence="1" type="ORF">GWI33_010509</name>
</gene>
<evidence type="ECO:0000313" key="2">
    <source>
        <dbReference type="Proteomes" id="UP000625711"/>
    </source>
</evidence>
<keyword evidence="2" id="KW-1185">Reference proteome</keyword>
<proteinExistence type="predicted"/>
<accession>A0A834MIX0</accession>